<keyword evidence="4" id="KW-0472">Membrane</keyword>
<dbReference type="Pfam" id="PF00015">
    <property type="entry name" value="MCPsignal"/>
    <property type="match status" value="1"/>
</dbReference>
<dbReference type="PANTHER" id="PTHR43531:SF14">
    <property type="entry name" value="METHYL-ACCEPTING CHEMOTAXIS PROTEIN I-RELATED"/>
    <property type="match status" value="1"/>
</dbReference>
<evidence type="ECO:0000313" key="7">
    <source>
        <dbReference type="EMBL" id="MCV2367964.1"/>
    </source>
</evidence>
<dbReference type="InterPro" id="IPR004089">
    <property type="entry name" value="MCPsignal_dom"/>
</dbReference>
<dbReference type="PANTHER" id="PTHR43531">
    <property type="entry name" value="PROTEIN ICFG"/>
    <property type="match status" value="1"/>
</dbReference>
<evidence type="ECO:0000259" key="6">
    <source>
        <dbReference type="PROSITE" id="PS50885"/>
    </source>
</evidence>
<dbReference type="InterPro" id="IPR047347">
    <property type="entry name" value="YvaQ-like_sensor"/>
</dbReference>
<dbReference type="InterPro" id="IPR003660">
    <property type="entry name" value="HAMP_dom"/>
</dbReference>
<feature type="transmembrane region" description="Helical" evidence="4">
    <location>
        <begin position="185"/>
        <end position="207"/>
    </location>
</feature>
<accession>A0ABT2YD41</accession>
<feature type="domain" description="HAMP" evidence="6">
    <location>
        <begin position="212"/>
        <end position="264"/>
    </location>
</feature>
<dbReference type="SMART" id="SM00304">
    <property type="entry name" value="HAMP"/>
    <property type="match status" value="1"/>
</dbReference>
<keyword evidence="1" id="KW-0488">Methylation</keyword>
<evidence type="ECO:0000256" key="1">
    <source>
        <dbReference type="ARBA" id="ARBA00022481"/>
    </source>
</evidence>
<dbReference type="PROSITE" id="PS50111">
    <property type="entry name" value="CHEMOTAXIS_TRANSDUC_2"/>
    <property type="match status" value="1"/>
</dbReference>
<dbReference type="RefSeq" id="WP_263570589.1">
    <property type="nucleotide sequence ID" value="NZ_JAJIRN010000003.1"/>
</dbReference>
<dbReference type="SMART" id="SM00283">
    <property type="entry name" value="MA"/>
    <property type="match status" value="1"/>
</dbReference>
<dbReference type="CDD" id="cd19411">
    <property type="entry name" value="MCP2201-like_sensor"/>
    <property type="match status" value="1"/>
</dbReference>
<keyword evidence="4" id="KW-0812">Transmembrane</keyword>
<sequence>MNWNQLRIGARLGLGFGLVFLAMAILVVVSYLGTQSTLTRIGSAVDESSRKAMAVQEMHIAILEAGTAIRNVCLTADVAEMNKNGELFDLQMKSYRESEARLSAMPLDDGEKSAVEQARRFREKAEPLVKQALGMAKAFDPEAAAKMLLTELAPLQKLWLAEFTKLGVRQTEKREQSMSDTAATIVQRSAVVAGVFVAFIVAGILFARQLTRSITKPLRDAATYAGHVSTGNLSESITVQGSDEAADVLRSFGEMSSQLAKLVGQVRQSIDSISTASNEIASGNQDLSMRTEQQAATLEETAASMSVLTEAVRRNAGNAVKADGLAQQTAVVSEEGSGKMMQLEQTMGAINQASKRMFEIISVIDGIAFQTNILALNAAVEAARAGEQGRGFAVVAGEVRTLAQRSAAAAKEIKTLISDSVERVEQGSRLVDDTGRTMRGVLDSVNAVKQMIAEISQASHDQQDGIEQINSAVGNLDHGTQQNAALVEEAAAAAISLKDQAGKLAEIVRVFQLASDHRSR</sequence>
<gene>
    <name evidence="7" type="ORF">LNV07_07625</name>
</gene>
<comment type="caution">
    <text evidence="7">The sequence shown here is derived from an EMBL/GenBank/DDBJ whole genome shotgun (WGS) entry which is preliminary data.</text>
</comment>
<keyword evidence="8" id="KW-1185">Reference proteome</keyword>
<feature type="domain" description="Methyl-accepting transducer" evidence="5">
    <location>
        <begin position="269"/>
        <end position="498"/>
    </location>
</feature>
<evidence type="ECO:0000259" key="5">
    <source>
        <dbReference type="PROSITE" id="PS50111"/>
    </source>
</evidence>
<proteinExistence type="inferred from homology"/>
<dbReference type="EMBL" id="JAJIRN010000003">
    <property type="protein sequence ID" value="MCV2367964.1"/>
    <property type="molecule type" value="Genomic_DNA"/>
</dbReference>
<dbReference type="InterPro" id="IPR004090">
    <property type="entry name" value="Chemotax_Me-accpt_rcpt"/>
</dbReference>
<dbReference type="Gene3D" id="1.10.287.950">
    <property type="entry name" value="Methyl-accepting chemotaxis protein"/>
    <property type="match status" value="1"/>
</dbReference>
<keyword evidence="4" id="KW-1133">Transmembrane helix</keyword>
<dbReference type="PRINTS" id="PR00260">
    <property type="entry name" value="CHEMTRNSDUCR"/>
</dbReference>
<feature type="transmembrane region" description="Helical" evidence="4">
    <location>
        <begin position="12"/>
        <end position="33"/>
    </location>
</feature>
<evidence type="ECO:0000313" key="8">
    <source>
        <dbReference type="Proteomes" id="UP001209701"/>
    </source>
</evidence>
<dbReference type="Pfam" id="PF00672">
    <property type="entry name" value="HAMP"/>
    <property type="match status" value="1"/>
</dbReference>
<evidence type="ECO:0000256" key="3">
    <source>
        <dbReference type="PROSITE-ProRule" id="PRU00284"/>
    </source>
</evidence>
<reference evidence="7 8" key="1">
    <citation type="submission" date="2021-11" db="EMBL/GenBank/DDBJ databases">
        <authorList>
            <person name="Liang Q."/>
            <person name="Mou H."/>
            <person name="Liu Z."/>
        </authorList>
    </citation>
    <scope>NUCLEOTIDE SEQUENCE [LARGE SCALE GENOMIC DNA]</scope>
    <source>
        <strain evidence="7 8">CHU3</strain>
    </source>
</reference>
<evidence type="ECO:0000256" key="4">
    <source>
        <dbReference type="SAM" id="Phobius"/>
    </source>
</evidence>
<evidence type="ECO:0000256" key="2">
    <source>
        <dbReference type="ARBA" id="ARBA00029447"/>
    </source>
</evidence>
<dbReference type="CDD" id="cd11386">
    <property type="entry name" value="MCP_signal"/>
    <property type="match status" value="1"/>
</dbReference>
<dbReference type="InterPro" id="IPR051310">
    <property type="entry name" value="MCP_chemotaxis"/>
</dbReference>
<dbReference type="SUPFAM" id="SSF58104">
    <property type="entry name" value="Methyl-accepting chemotaxis protein (MCP) signaling domain"/>
    <property type="match status" value="1"/>
</dbReference>
<dbReference type="CDD" id="cd06225">
    <property type="entry name" value="HAMP"/>
    <property type="match status" value="1"/>
</dbReference>
<comment type="similarity">
    <text evidence="2">Belongs to the methyl-accepting chemotaxis (MCP) protein family.</text>
</comment>
<name>A0ABT2YD41_9BURK</name>
<dbReference type="Proteomes" id="UP001209701">
    <property type="component" value="Unassembled WGS sequence"/>
</dbReference>
<organism evidence="7 8">
    <name type="scientific">Roseateles oligotrophus</name>
    <dbReference type="NCBI Taxonomy" id="1769250"/>
    <lineage>
        <taxon>Bacteria</taxon>
        <taxon>Pseudomonadati</taxon>
        <taxon>Pseudomonadota</taxon>
        <taxon>Betaproteobacteria</taxon>
        <taxon>Burkholderiales</taxon>
        <taxon>Sphaerotilaceae</taxon>
        <taxon>Roseateles</taxon>
    </lineage>
</organism>
<protein>
    <submittedName>
        <fullName evidence="7">Methyl-accepting chemotaxis protein</fullName>
    </submittedName>
</protein>
<dbReference type="PROSITE" id="PS50885">
    <property type="entry name" value="HAMP"/>
    <property type="match status" value="1"/>
</dbReference>
<keyword evidence="3" id="KW-0807">Transducer</keyword>